<dbReference type="Gene3D" id="3.60.15.10">
    <property type="entry name" value="Ribonuclease Z/Hydroxyacylglutathione hydrolase-like"/>
    <property type="match status" value="1"/>
</dbReference>
<dbReference type="EMBL" id="CP071446">
    <property type="protein sequence ID" value="QTA38040.1"/>
    <property type="molecule type" value="Genomic_DNA"/>
</dbReference>
<dbReference type="SMART" id="SM00849">
    <property type="entry name" value="Lactamase_B"/>
    <property type="match status" value="1"/>
</dbReference>
<dbReference type="RefSeq" id="WP_207566761.1">
    <property type="nucleotide sequence ID" value="NZ_CP071446.1"/>
</dbReference>
<dbReference type="InterPro" id="IPR041712">
    <property type="entry name" value="DHPS-like_MBL-fold"/>
</dbReference>
<evidence type="ECO:0000313" key="3">
    <source>
        <dbReference type="Proteomes" id="UP000671862"/>
    </source>
</evidence>
<evidence type="ECO:0000313" key="2">
    <source>
        <dbReference type="EMBL" id="QTA38040.1"/>
    </source>
</evidence>
<keyword evidence="3" id="KW-1185">Reference proteome</keyword>
<gene>
    <name evidence="2" type="ORF">JYK00_00380</name>
</gene>
<dbReference type="Proteomes" id="UP000671862">
    <property type="component" value="Chromosome"/>
</dbReference>
<evidence type="ECO:0000259" key="1">
    <source>
        <dbReference type="SMART" id="SM00849"/>
    </source>
</evidence>
<accession>A0ABX7S9X3</accession>
<reference evidence="2 3" key="1">
    <citation type="submission" date="2021-03" db="EMBL/GenBank/DDBJ databases">
        <title>Thermosipho ferrireducens sp.nov., an anaerobic thermophilic iron-reducing bacterium isolated from a deep-sea hydrothermal sulfide deposits.</title>
        <authorList>
            <person name="Zeng X."/>
            <person name="Chen Y."/>
            <person name="Shao Z."/>
        </authorList>
    </citation>
    <scope>NUCLEOTIDE SEQUENCE [LARGE SCALE GENOMIC DNA]</scope>
    <source>
        <strain evidence="2 3">JL129W03</strain>
    </source>
</reference>
<dbReference type="SUPFAM" id="SSF56281">
    <property type="entry name" value="Metallo-hydrolase/oxidoreductase"/>
    <property type="match status" value="1"/>
</dbReference>
<organism evidence="2 3">
    <name type="scientific">Thermosipho ferrireducens</name>
    <dbReference type="NCBI Taxonomy" id="2571116"/>
    <lineage>
        <taxon>Bacteria</taxon>
        <taxon>Thermotogati</taxon>
        <taxon>Thermotogota</taxon>
        <taxon>Thermotogae</taxon>
        <taxon>Thermotogales</taxon>
        <taxon>Fervidobacteriaceae</taxon>
        <taxon>Thermosipho</taxon>
    </lineage>
</organism>
<dbReference type="InterPro" id="IPR036866">
    <property type="entry name" value="RibonucZ/Hydroxyglut_hydro"/>
</dbReference>
<dbReference type="InterPro" id="IPR052926">
    <property type="entry name" value="Metallo-beta-lactamase_dom"/>
</dbReference>
<dbReference type="PANTHER" id="PTHR13754">
    <property type="entry name" value="METALLO-BETA-LACTAMASE SUPERFAMILY PROTEIN"/>
    <property type="match status" value="1"/>
</dbReference>
<dbReference type="InterPro" id="IPR001279">
    <property type="entry name" value="Metallo-B-lactamas"/>
</dbReference>
<dbReference type="PANTHER" id="PTHR13754:SF13">
    <property type="entry name" value="METALLO-BETA-LACTAMASE SUPERFAMILY PROTEIN (AFU_ORTHOLOGUE AFUA_3G07630)"/>
    <property type="match status" value="1"/>
</dbReference>
<dbReference type="Pfam" id="PF00753">
    <property type="entry name" value="Lactamase_B"/>
    <property type="match status" value="1"/>
</dbReference>
<dbReference type="CDD" id="cd07713">
    <property type="entry name" value="DHPS-like_MBL-fold"/>
    <property type="match status" value="1"/>
</dbReference>
<feature type="domain" description="Metallo-beta-lactamase" evidence="1">
    <location>
        <begin position="19"/>
        <end position="217"/>
    </location>
</feature>
<protein>
    <submittedName>
        <fullName evidence="2">MBL fold metallo-hydrolase</fullName>
    </submittedName>
</protein>
<name>A0ABX7S9X3_9BACT</name>
<proteinExistence type="predicted"/>
<sequence>MKIKILCNDSSRKNFFYEHGLSILINDTILFDTGQTDIFIKNGEKLHVDFQKIEKIFISHGHYDHVGGLFHLQNKTNATVFIHKKALIPKFSAKKFAGIPYDWNKIPFKVVYTDKDTVIDNIHIINSIPTDKEIINKKFNVNGKQDLFDDEINLIINNVLFTGCAHKGIENILKYTMKNYKIKAVVGGFHLSGASSKRIKKIIALFKSYNLEIFPLHCTGSDVIKLLKEELNEKCIELKAGDEWRLI</sequence>